<gene>
    <name evidence="14" type="ORF">DES47_101416</name>
</gene>
<dbReference type="Gene3D" id="3.30.565.10">
    <property type="entry name" value="Histidine kinase-like ATPase, C-terminal domain"/>
    <property type="match status" value="1"/>
</dbReference>
<dbReference type="PROSITE" id="PS50112">
    <property type="entry name" value="PAS"/>
    <property type="match status" value="1"/>
</dbReference>
<comment type="catalytic activity">
    <reaction evidence="1">
        <text>ATP + protein L-histidine = ADP + protein N-phospho-L-histidine.</text>
        <dbReference type="EC" id="2.7.13.3"/>
    </reaction>
</comment>
<keyword evidence="8" id="KW-0902">Two-component regulatory system</keyword>
<name>A0A4R6QTY6_9BURK</name>
<dbReference type="InParanoid" id="A0A4R6QTY6"/>
<evidence type="ECO:0000259" key="12">
    <source>
        <dbReference type="PROSITE" id="PS50110"/>
    </source>
</evidence>
<evidence type="ECO:0000256" key="4">
    <source>
        <dbReference type="ARBA" id="ARBA00022679"/>
    </source>
</evidence>
<feature type="transmembrane region" description="Helical" evidence="10">
    <location>
        <begin position="21"/>
        <end position="41"/>
    </location>
</feature>
<keyword evidence="10" id="KW-0812">Transmembrane</keyword>
<feature type="transmembrane region" description="Helical" evidence="10">
    <location>
        <begin position="305"/>
        <end position="324"/>
    </location>
</feature>
<dbReference type="CDD" id="cd00082">
    <property type="entry name" value="HisKA"/>
    <property type="match status" value="1"/>
</dbReference>
<keyword evidence="6" id="KW-0418">Kinase</keyword>
<keyword evidence="4" id="KW-0808">Transferase</keyword>
<dbReference type="PANTHER" id="PTHR43065:SF46">
    <property type="entry name" value="C4-DICARBOXYLATE TRANSPORT SENSOR PROTEIN DCTB"/>
    <property type="match status" value="1"/>
</dbReference>
<proteinExistence type="predicted"/>
<dbReference type="PRINTS" id="PR00344">
    <property type="entry name" value="BCTRLSENSOR"/>
</dbReference>
<evidence type="ECO:0000259" key="13">
    <source>
        <dbReference type="PROSITE" id="PS50112"/>
    </source>
</evidence>
<dbReference type="InterPro" id="IPR005467">
    <property type="entry name" value="His_kinase_dom"/>
</dbReference>
<keyword evidence="7" id="KW-0067">ATP-binding</keyword>
<dbReference type="GO" id="GO:0005524">
    <property type="term" value="F:ATP binding"/>
    <property type="evidence" value="ECO:0007669"/>
    <property type="project" value="UniProtKB-KW"/>
</dbReference>
<evidence type="ECO:0000313" key="14">
    <source>
        <dbReference type="EMBL" id="TDP74359.1"/>
    </source>
</evidence>
<dbReference type="Pfam" id="PF00512">
    <property type="entry name" value="HisKA"/>
    <property type="match status" value="1"/>
</dbReference>
<feature type="domain" description="Histidine kinase" evidence="11">
    <location>
        <begin position="483"/>
        <end position="707"/>
    </location>
</feature>
<dbReference type="PROSITE" id="PS50109">
    <property type="entry name" value="HIS_KIN"/>
    <property type="match status" value="1"/>
</dbReference>
<dbReference type="Pfam" id="PF02518">
    <property type="entry name" value="HATPase_c"/>
    <property type="match status" value="1"/>
</dbReference>
<dbReference type="Proteomes" id="UP000295361">
    <property type="component" value="Unassembled WGS sequence"/>
</dbReference>
<comment type="caution">
    <text evidence="14">The sequence shown here is derived from an EMBL/GenBank/DDBJ whole genome shotgun (WGS) entry which is preliminary data.</text>
</comment>
<evidence type="ECO:0000256" key="7">
    <source>
        <dbReference type="ARBA" id="ARBA00022840"/>
    </source>
</evidence>
<dbReference type="AlphaFoldDB" id="A0A4R6QTY6"/>
<dbReference type="InterPro" id="IPR003661">
    <property type="entry name" value="HisK_dim/P_dom"/>
</dbReference>
<dbReference type="Pfam" id="PF13426">
    <property type="entry name" value="PAS_9"/>
    <property type="match status" value="1"/>
</dbReference>
<dbReference type="SMART" id="SM00387">
    <property type="entry name" value="HATPase_c"/>
    <property type="match status" value="1"/>
</dbReference>
<dbReference type="SUPFAM" id="SSF55874">
    <property type="entry name" value="ATPase domain of HSP90 chaperone/DNA topoisomerase II/histidine kinase"/>
    <property type="match status" value="1"/>
</dbReference>
<dbReference type="InterPro" id="IPR036890">
    <property type="entry name" value="HATPase_C_sf"/>
</dbReference>
<evidence type="ECO:0000259" key="11">
    <source>
        <dbReference type="PROSITE" id="PS50109"/>
    </source>
</evidence>
<keyword evidence="10" id="KW-1133">Transmembrane helix</keyword>
<dbReference type="EMBL" id="SNXS01000001">
    <property type="protein sequence ID" value="TDP74359.1"/>
    <property type="molecule type" value="Genomic_DNA"/>
</dbReference>
<feature type="domain" description="Response regulatory" evidence="12">
    <location>
        <begin position="731"/>
        <end position="847"/>
    </location>
</feature>
<dbReference type="InterPro" id="IPR011006">
    <property type="entry name" value="CheY-like_superfamily"/>
</dbReference>
<evidence type="ECO:0000256" key="1">
    <source>
        <dbReference type="ARBA" id="ARBA00000085"/>
    </source>
</evidence>
<keyword evidence="5" id="KW-0547">Nucleotide-binding</keyword>
<evidence type="ECO:0000256" key="3">
    <source>
        <dbReference type="ARBA" id="ARBA00022553"/>
    </source>
</evidence>
<accession>A0A4R6QTY6</accession>
<evidence type="ECO:0000313" key="15">
    <source>
        <dbReference type="Proteomes" id="UP000295361"/>
    </source>
</evidence>
<dbReference type="Pfam" id="PF00072">
    <property type="entry name" value="Response_reg"/>
    <property type="match status" value="1"/>
</dbReference>
<organism evidence="14 15">
    <name type="scientific">Roseateles toxinivorans</name>
    <dbReference type="NCBI Taxonomy" id="270368"/>
    <lineage>
        <taxon>Bacteria</taxon>
        <taxon>Pseudomonadati</taxon>
        <taxon>Pseudomonadota</taxon>
        <taxon>Betaproteobacteria</taxon>
        <taxon>Burkholderiales</taxon>
        <taxon>Sphaerotilaceae</taxon>
        <taxon>Roseateles</taxon>
    </lineage>
</organism>
<dbReference type="PANTHER" id="PTHR43065">
    <property type="entry name" value="SENSOR HISTIDINE KINASE"/>
    <property type="match status" value="1"/>
</dbReference>
<keyword evidence="3 9" id="KW-0597">Phosphoprotein</keyword>
<dbReference type="SMART" id="SM00448">
    <property type="entry name" value="REC"/>
    <property type="match status" value="1"/>
</dbReference>
<dbReference type="SUPFAM" id="SSF47384">
    <property type="entry name" value="Homodimeric domain of signal transducing histidine kinase"/>
    <property type="match status" value="1"/>
</dbReference>
<evidence type="ECO:0000256" key="8">
    <source>
        <dbReference type="ARBA" id="ARBA00023012"/>
    </source>
</evidence>
<dbReference type="CDD" id="cd18773">
    <property type="entry name" value="PDC1_HK_sensor"/>
    <property type="match status" value="1"/>
</dbReference>
<dbReference type="InterPro" id="IPR036097">
    <property type="entry name" value="HisK_dim/P_sf"/>
</dbReference>
<evidence type="ECO:0000256" key="2">
    <source>
        <dbReference type="ARBA" id="ARBA00012438"/>
    </source>
</evidence>
<evidence type="ECO:0000256" key="10">
    <source>
        <dbReference type="SAM" id="Phobius"/>
    </source>
</evidence>
<dbReference type="SUPFAM" id="SSF52172">
    <property type="entry name" value="CheY-like"/>
    <property type="match status" value="1"/>
</dbReference>
<keyword evidence="15" id="KW-1185">Reference proteome</keyword>
<protein>
    <recommendedName>
        <fullName evidence="2">histidine kinase</fullName>
        <ecNumber evidence="2">2.7.13.3</ecNumber>
    </recommendedName>
</protein>
<evidence type="ECO:0000256" key="9">
    <source>
        <dbReference type="PROSITE-ProRule" id="PRU00169"/>
    </source>
</evidence>
<dbReference type="InterPro" id="IPR000014">
    <property type="entry name" value="PAS"/>
</dbReference>
<dbReference type="InterPro" id="IPR001789">
    <property type="entry name" value="Sig_transdc_resp-reg_receiver"/>
</dbReference>
<dbReference type="CDD" id="cd12915">
    <property type="entry name" value="PDC2_DGC_like"/>
    <property type="match status" value="1"/>
</dbReference>
<dbReference type="InterPro" id="IPR035965">
    <property type="entry name" value="PAS-like_dom_sf"/>
</dbReference>
<dbReference type="Gene3D" id="3.40.50.2300">
    <property type="match status" value="1"/>
</dbReference>
<dbReference type="CDD" id="cd00130">
    <property type="entry name" value="PAS"/>
    <property type="match status" value="1"/>
</dbReference>
<dbReference type="NCBIfam" id="TIGR00229">
    <property type="entry name" value="sensory_box"/>
    <property type="match status" value="1"/>
</dbReference>
<dbReference type="InterPro" id="IPR003594">
    <property type="entry name" value="HATPase_dom"/>
</dbReference>
<dbReference type="EC" id="2.7.13.3" evidence="2"/>
<sequence>MAALLSALKQFAETPRGARQVLLSFVALTVAAIALQTGWAIQQDRQLTMDTEQTHGLTAVRLLEEHAKQTLRDAEGNLDALVRAIDAAAGGKPADSDLIRSVLAKAQPFNSVLKSLQYVDPKGGAWVNSIDYPAYQTDADDRSYIPFLLSHPGHAEVMLGRPFPRYYDSEPVLPVARNIRPAGARYEGLISTDISIAYFSRFYNRVASNGHALVALYSDAGHVIVRVPDDKAWLGRDLSATESFGKIKAMGSEGSVQASGFLDASGGAPRLYFFKKVEGYPVTAIYARELNDVLAAWRIRSRDRAGFSAAILALVGLLSFFLLWHMRWLGRSRASLKTSEAKFSNIFHHSPVPLALMRMADDTFVEANDSVLRLFGYKSDEFIGRTPQQLGIWASVAERRPYLELLVAQRHLDQYEVRFLDKAGKAMICLVSAQLFETDDGDIAIISPIDVSKQRETESSVRALELQLREAQKMEAIGTLAGGIAHDFNNILAAILGNVGLARMEVDKSHPARSFLDEINRAAVRARSLVQQILAFSRRQPQQLVAQGLRPIVDEAMALLRATLPARVALDLELSDEPMSVLADATQLQQVLMNLCTNAWHALSGSTGRIRVGMARQRLDAYSDPRLAQLPQGDYAHLWVADSGVGMSAEVLARVFEPFFTTKPVGQGTGLGLAVVHGIVKAHQGGITIDSAPGKGTTFHLYLPLLETEAQAPVTQPGDNLGELDQGSNERVLYLDDDEVMVLMVERLLRRSGYQVSCFMEAGEALQALLQQPPAFDILVTDFNMPEMSGLDVAQRLHMVAPRLPVIISSGFINEELLAGAHECGVRAVMQKQNTLEELPRLIHRTLYPPHAD</sequence>
<dbReference type="Gene3D" id="1.10.287.130">
    <property type="match status" value="1"/>
</dbReference>
<dbReference type="InterPro" id="IPR004358">
    <property type="entry name" value="Sig_transdc_His_kin-like_C"/>
</dbReference>
<feature type="domain" description="PAS" evidence="13">
    <location>
        <begin position="339"/>
        <end position="386"/>
    </location>
</feature>
<reference evidence="14 15" key="1">
    <citation type="submission" date="2019-03" db="EMBL/GenBank/DDBJ databases">
        <title>Genomic Encyclopedia of Type Strains, Phase IV (KMG-IV): sequencing the most valuable type-strain genomes for metagenomic binning, comparative biology and taxonomic classification.</title>
        <authorList>
            <person name="Goeker M."/>
        </authorList>
    </citation>
    <scope>NUCLEOTIDE SEQUENCE [LARGE SCALE GENOMIC DNA]</scope>
    <source>
        <strain evidence="14 15">DSM 16998</strain>
    </source>
</reference>
<evidence type="ECO:0000256" key="5">
    <source>
        <dbReference type="ARBA" id="ARBA00022741"/>
    </source>
</evidence>
<dbReference type="SMART" id="SM00091">
    <property type="entry name" value="PAS"/>
    <property type="match status" value="1"/>
</dbReference>
<dbReference type="Gene3D" id="3.30.450.20">
    <property type="entry name" value="PAS domain"/>
    <property type="match status" value="3"/>
</dbReference>
<feature type="modified residue" description="4-aspartylphosphate" evidence="9">
    <location>
        <position position="782"/>
    </location>
</feature>
<keyword evidence="10" id="KW-0472">Membrane</keyword>
<dbReference type="GO" id="GO:0000155">
    <property type="term" value="F:phosphorelay sensor kinase activity"/>
    <property type="evidence" value="ECO:0007669"/>
    <property type="project" value="InterPro"/>
</dbReference>
<dbReference type="PROSITE" id="PS50110">
    <property type="entry name" value="RESPONSE_REGULATORY"/>
    <property type="match status" value="1"/>
</dbReference>
<evidence type="ECO:0000256" key="6">
    <source>
        <dbReference type="ARBA" id="ARBA00022777"/>
    </source>
</evidence>
<dbReference type="RefSeq" id="WP_166651810.1">
    <property type="nucleotide sequence ID" value="NZ_SNXS01000001.1"/>
</dbReference>
<dbReference type="SMART" id="SM00388">
    <property type="entry name" value="HisKA"/>
    <property type="match status" value="1"/>
</dbReference>
<dbReference type="SUPFAM" id="SSF55785">
    <property type="entry name" value="PYP-like sensor domain (PAS domain)"/>
    <property type="match status" value="1"/>
</dbReference>